<sequence>MGVCFSSDGLDLISDSTHRPTAKVVSVSGDLHKYSLPVFVSQVLQAEAALSSSSSSSSSSKIFLCNSDSLSYEEYIPALDADDQLQPNQIYFVLPISKLQHRLASKDMADLAVKASLAMGNDSKNDSNRRKKARVSPVMVVAAAAELPSGAAKSFAKPQPRQPGMSRSGSIRKLQRYTSRRAKLAVRSFKLRLSTIYEGSVL</sequence>
<dbReference type="PANTHER" id="PTHR33052">
    <property type="entry name" value="DUF4228 DOMAIN PROTEIN-RELATED"/>
    <property type="match status" value="1"/>
</dbReference>
<evidence type="ECO:0008006" key="4">
    <source>
        <dbReference type="Google" id="ProtNLM"/>
    </source>
</evidence>
<name>A0ABR2Q8U6_9ROSI</name>
<gene>
    <name evidence="2" type="ORF">V6N11_020582</name>
</gene>
<protein>
    <recommendedName>
        <fullName evidence="4">Poly polymerase</fullName>
    </recommendedName>
</protein>
<comment type="caution">
    <text evidence="2">The sequence shown here is derived from an EMBL/GenBank/DDBJ whole genome shotgun (WGS) entry which is preliminary data.</text>
</comment>
<dbReference type="InterPro" id="IPR025322">
    <property type="entry name" value="PADRE_dom"/>
</dbReference>
<accession>A0ABR2Q8U6</accession>
<proteinExistence type="predicted"/>
<organism evidence="2 3">
    <name type="scientific">Hibiscus sabdariffa</name>
    <name type="common">roselle</name>
    <dbReference type="NCBI Taxonomy" id="183260"/>
    <lineage>
        <taxon>Eukaryota</taxon>
        <taxon>Viridiplantae</taxon>
        <taxon>Streptophyta</taxon>
        <taxon>Embryophyta</taxon>
        <taxon>Tracheophyta</taxon>
        <taxon>Spermatophyta</taxon>
        <taxon>Magnoliopsida</taxon>
        <taxon>eudicotyledons</taxon>
        <taxon>Gunneridae</taxon>
        <taxon>Pentapetalae</taxon>
        <taxon>rosids</taxon>
        <taxon>malvids</taxon>
        <taxon>Malvales</taxon>
        <taxon>Malvaceae</taxon>
        <taxon>Malvoideae</taxon>
        <taxon>Hibiscus</taxon>
    </lineage>
</organism>
<dbReference type="Proteomes" id="UP001396334">
    <property type="component" value="Unassembled WGS sequence"/>
</dbReference>
<feature type="region of interest" description="Disordered" evidence="1">
    <location>
        <begin position="151"/>
        <end position="173"/>
    </location>
</feature>
<reference evidence="2 3" key="1">
    <citation type="journal article" date="2024" name="G3 (Bethesda)">
        <title>Genome assembly of Hibiscus sabdariffa L. provides insights into metabolisms of medicinal natural products.</title>
        <authorList>
            <person name="Kim T."/>
        </authorList>
    </citation>
    <scope>NUCLEOTIDE SEQUENCE [LARGE SCALE GENOMIC DNA]</scope>
    <source>
        <strain evidence="2">TK-2024</strain>
        <tissue evidence="2">Old leaves</tissue>
    </source>
</reference>
<evidence type="ECO:0000256" key="1">
    <source>
        <dbReference type="SAM" id="MobiDB-lite"/>
    </source>
</evidence>
<keyword evidence="3" id="KW-1185">Reference proteome</keyword>
<dbReference type="Pfam" id="PF14009">
    <property type="entry name" value="PADRE"/>
    <property type="match status" value="1"/>
</dbReference>
<evidence type="ECO:0000313" key="3">
    <source>
        <dbReference type="Proteomes" id="UP001396334"/>
    </source>
</evidence>
<evidence type="ECO:0000313" key="2">
    <source>
        <dbReference type="EMBL" id="KAK8997093.1"/>
    </source>
</evidence>
<dbReference type="EMBL" id="JBBPBN010000043">
    <property type="protein sequence ID" value="KAK8997093.1"/>
    <property type="molecule type" value="Genomic_DNA"/>
</dbReference>